<dbReference type="Pfam" id="PF01116">
    <property type="entry name" value="F_bP_aldolase"/>
    <property type="match status" value="1"/>
</dbReference>
<dbReference type="NCBIfam" id="TIGR00167">
    <property type="entry name" value="cbbA"/>
    <property type="match status" value="1"/>
</dbReference>
<dbReference type="RefSeq" id="WP_213099563.1">
    <property type="nucleotide sequence ID" value="NZ_JAGYPH010000004.1"/>
</dbReference>
<feature type="binding site" evidence="5">
    <location>
        <position position="103"/>
    </location>
    <ligand>
        <name>Zn(2+)</name>
        <dbReference type="ChEBI" id="CHEBI:29105"/>
        <label>2</label>
    </ligand>
</feature>
<reference evidence="6 7" key="1">
    <citation type="submission" date="2021-05" db="EMBL/GenBank/DDBJ databases">
        <title>Novel Bacillus species.</title>
        <authorList>
            <person name="Liu G."/>
        </authorList>
    </citation>
    <scope>NUCLEOTIDE SEQUENCE [LARGE SCALE GENOMIC DNA]</scope>
    <source>
        <strain evidence="6 7">FJAT-49682</strain>
    </source>
</reference>
<dbReference type="NCBIfam" id="NF009374">
    <property type="entry name" value="PRK12737.1"/>
    <property type="match status" value="1"/>
</dbReference>
<feature type="binding site" evidence="5">
    <location>
        <position position="207"/>
    </location>
    <ligand>
        <name>Zn(2+)</name>
        <dbReference type="ChEBI" id="CHEBI:29105"/>
        <label>1</label>
        <note>catalytic</note>
    </ligand>
</feature>
<evidence type="ECO:0000313" key="6">
    <source>
        <dbReference type="EMBL" id="MBS4224508.1"/>
    </source>
</evidence>
<dbReference type="EMBL" id="JAGYPN010000004">
    <property type="protein sequence ID" value="MBS4224508.1"/>
    <property type="molecule type" value="Genomic_DNA"/>
</dbReference>
<dbReference type="Proteomes" id="UP000676456">
    <property type="component" value="Unassembled WGS sequence"/>
</dbReference>
<accession>A0A942UT07</accession>
<comment type="caution">
    <text evidence="6">The sequence shown here is derived from an EMBL/GenBank/DDBJ whole genome shotgun (WGS) entry which is preliminary data.</text>
</comment>
<gene>
    <name evidence="6" type="ORF">KHA91_17505</name>
</gene>
<dbReference type="PANTHER" id="PTHR30304">
    <property type="entry name" value="D-TAGATOSE-1,6-BISPHOSPHATE ALDOLASE"/>
    <property type="match status" value="1"/>
</dbReference>
<evidence type="ECO:0000256" key="1">
    <source>
        <dbReference type="ARBA" id="ARBA00031246"/>
    </source>
</evidence>
<protein>
    <recommendedName>
        <fullName evidence="2">D-tagatose-bisphosphate aldolase class II</fullName>
    </recommendedName>
    <alternativeName>
        <fullName evidence="1">Tagatose-bisphosphate aldolase</fullName>
    </alternativeName>
</protein>
<evidence type="ECO:0000256" key="5">
    <source>
        <dbReference type="PIRSR" id="PIRSR001359-3"/>
    </source>
</evidence>
<name>A0A942UT07_9BACI</name>
<organism evidence="6 7">
    <name type="scientific">Lederbergia citrea</name>
    <dbReference type="NCBI Taxonomy" id="2833581"/>
    <lineage>
        <taxon>Bacteria</taxon>
        <taxon>Bacillati</taxon>
        <taxon>Bacillota</taxon>
        <taxon>Bacilli</taxon>
        <taxon>Bacillales</taxon>
        <taxon>Bacillaceae</taxon>
        <taxon>Lederbergia</taxon>
    </lineage>
</organism>
<feature type="binding site" evidence="5">
    <location>
        <position position="179"/>
    </location>
    <ligand>
        <name>Zn(2+)</name>
        <dbReference type="ChEBI" id="CHEBI:29105"/>
        <label>1</label>
        <note>catalytic</note>
    </ligand>
</feature>
<dbReference type="GO" id="GO:0008270">
    <property type="term" value="F:zinc ion binding"/>
    <property type="evidence" value="ECO:0007669"/>
    <property type="project" value="InterPro"/>
</dbReference>
<dbReference type="GO" id="GO:0005975">
    <property type="term" value="P:carbohydrate metabolic process"/>
    <property type="evidence" value="ECO:0007669"/>
    <property type="project" value="InterPro"/>
</dbReference>
<feature type="binding site" evidence="5">
    <location>
        <position position="133"/>
    </location>
    <ligand>
        <name>Zn(2+)</name>
        <dbReference type="ChEBI" id="CHEBI:29105"/>
        <label>2</label>
    </ligand>
</feature>
<dbReference type="SUPFAM" id="SSF51569">
    <property type="entry name" value="Aldolase"/>
    <property type="match status" value="1"/>
</dbReference>
<evidence type="ECO:0000256" key="2">
    <source>
        <dbReference type="ARBA" id="ARBA00032933"/>
    </source>
</evidence>
<dbReference type="PANTHER" id="PTHR30304:SF0">
    <property type="entry name" value="D-TAGATOSE-1,6-BISPHOSPHATE ALDOLASE SUBUNIT GATY-RELATED"/>
    <property type="match status" value="1"/>
</dbReference>
<feature type="active site" description="Proton donor" evidence="3">
    <location>
        <position position="81"/>
    </location>
</feature>
<feature type="binding site" evidence="4">
    <location>
        <position position="180"/>
    </location>
    <ligand>
        <name>dihydroxyacetone phosphate</name>
        <dbReference type="ChEBI" id="CHEBI:57642"/>
    </ligand>
</feature>
<dbReference type="CDD" id="cd00947">
    <property type="entry name" value="TBP_aldolase_IIB"/>
    <property type="match status" value="1"/>
</dbReference>
<dbReference type="AlphaFoldDB" id="A0A942UT07"/>
<dbReference type="PIRSF" id="PIRSF001359">
    <property type="entry name" value="F_bP_aldolase_II"/>
    <property type="match status" value="1"/>
</dbReference>
<evidence type="ECO:0000256" key="4">
    <source>
        <dbReference type="PIRSR" id="PIRSR001359-2"/>
    </source>
</evidence>
<dbReference type="InterPro" id="IPR000771">
    <property type="entry name" value="FBA_II"/>
</dbReference>
<dbReference type="GO" id="GO:0009025">
    <property type="term" value="F:tagatose-bisphosphate aldolase activity"/>
    <property type="evidence" value="ECO:0007669"/>
    <property type="project" value="UniProtKB-ARBA"/>
</dbReference>
<evidence type="ECO:0000313" key="7">
    <source>
        <dbReference type="Proteomes" id="UP000676456"/>
    </source>
</evidence>
<sequence>MAISTKNLLLEAQIGNYAVPAFNVHNLETAKAVLETAEELQSPVLLAATPGTIKYMGEEFLVGIMEASRKRYGIPFEVHLDHHENIDDIKRLVDAGVRSVMIDASHHPFEENVRIVKEVVDYASKRGAFVEAELGRLSGIEDDMSVDEKDAIYTNPQEAREFVERTGIDSLAVAIGTAHGLYKGEPKLDLDRLKEIRQVVDIPLVLHGGSGLPDELVQETIRMGICKVNIATELKNAFVANLKQHFVDHPEENDPRKYFKEAISGLKQVAADKIAMCQSAQKA</sequence>
<feature type="binding site" evidence="5">
    <location>
        <position position="82"/>
    </location>
    <ligand>
        <name>Zn(2+)</name>
        <dbReference type="ChEBI" id="CHEBI:29105"/>
        <label>1</label>
        <note>catalytic</note>
    </ligand>
</feature>
<keyword evidence="5" id="KW-0479">Metal-binding</keyword>
<dbReference type="FunFam" id="3.20.20.70:FF:000043">
    <property type="entry name" value="D-tagatose-1,6-bisphosphate aldolase subunit GatY"/>
    <property type="match status" value="1"/>
</dbReference>
<proteinExistence type="predicted"/>
<dbReference type="InterPro" id="IPR013785">
    <property type="entry name" value="Aldolase_TIM"/>
</dbReference>
<dbReference type="NCBIfam" id="NF006626">
    <property type="entry name" value="PRK09195.1"/>
    <property type="match status" value="1"/>
</dbReference>
<dbReference type="Gene3D" id="3.20.20.70">
    <property type="entry name" value="Aldolase class I"/>
    <property type="match status" value="1"/>
</dbReference>
<keyword evidence="5" id="KW-0862">Zinc</keyword>
<evidence type="ECO:0000256" key="3">
    <source>
        <dbReference type="PIRSR" id="PIRSR001359-1"/>
    </source>
</evidence>
<comment type="cofactor">
    <cofactor evidence="5">
        <name>Zn(2+)</name>
        <dbReference type="ChEBI" id="CHEBI:29105"/>
    </cofactor>
    <text evidence="5">Binds 2 Zn(2+) ions per subunit. One is catalytic and the other provides a structural contribution.</text>
</comment>
<dbReference type="InterPro" id="IPR050246">
    <property type="entry name" value="Class_II_FBP_aldolase"/>
</dbReference>
<feature type="binding site" evidence="4">
    <location>
        <begin position="208"/>
        <end position="210"/>
    </location>
    <ligand>
        <name>dihydroxyacetone phosphate</name>
        <dbReference type="ChEBI" id="CHEBI:57642"/>
    </ligand>
</feature>
<feature type="binding site" evidence="4">
    <location>
        <begin position="229"/>
        <end position="232"/>
    </location>
    <ligand>
        <name>dihydroxyacetone phosphate</name>
        <dbReference type="ChEBI" id="CHEBI:57642"/>
    </ligand>
</feature>
<keyword evidence="7" id="KW-1185">Reference proteome</keyword>